<keyword evidence="4 5" id="KW-0732">Signal</keyword>
<comment type="similarity">
    <text evidence="2">Belongs to the nematode transthyretin-like family.</text>
</comment>
<dbReference type="Pfam" id="PF01060">
    <property type="entry name" value="TTR-52"/>
    <property type="match status" value="1"/>
</dbReference>
<evidence type="ECO:0000313" key="6">
    <source>
        <dbReference type="Proteomes" id="UP000046392"/>
    </source>
</evidence>
<dbReference type="PANTHER" id="PTHR21700">
    <property type="entry name" value="TRANSTHYRETIN-LIKE FAMILY PROTEIN-RELATED"/>
    <property type="match status" value="1"/>
</dbReference>
<evidence type="ECO:0000256" key="4">
    <source>
        <dbReference type="ARBA" id="ARBA00022729"/>
    </source>
</evidence>
<evidence type="ECO:0000256" key="1">
    <source>
        <dbReference type="ARBA" id="ARBA00004613"/>
    </source>
</evidence>
<dbReference type="GO" id="GO:0009986">
    <property type="term" value="C:cell surface"/>
    <property type="evidence" value="ECO:0007669"/>
    <property type="project" value="InterPro"/>
</dbReference>
<evidence type="ECO:0000256" key="3">
    <source>
        <dbReference type="ARBA" id="ARBA00022525"/>
    </source>
</evidence>
<dbReference type="Proteomes" id="UP000046392">
    <property type="component" value="Unplaced"/>
</dbReference>
<protein>
    <submittedName>
        <fullName evidence="7">Transthyretin-like family protein</fullName>
    </submittedName>
</protein>
<feature type="chain" id="PRO_5005895863" evidence="5">
    <location>
        <begin position="20"/>
        <end position="131"/>
    </location>
</feature>
<feature type="signal peptide" evidence="5">
    <location>
        <begin position="1"/>
        <end position="19"/>
    </location>
</feature>
<keyword evidence="6" id="KW-1185">Reference proteome</keyword>
<dbReference type="WBParaSite" id="SPAL_0001638900.1">
    <property type="protein sequence ID" value="SPAL_0001638900.1"/>
    <property type="gene ID" value="SPAL_0001638900"/>
</dbReference>
<comment type="subcellular location">
    <subcellularLocation>
        <location evidence="1">Secreted</location>
    </subcellularLocation>
</comment>
<dbReference type="InterPro" id="IPR001534">
    <property type="entry name" value="Transthyretin-like"/>
</dbReference>
<dbReference type="GO" id="GO:0005576">
    <property type="term" value="C:extracellular region"/>
    <property type="evidence" value="ECO:0007669"/>
    <property type="project" value="UniProtKB-SubCell"/>
</dbReference>
<evidence type="ECO:0000313" key="7">
    <source>
        <dbReference type="WBParaSite" id="SPAL_0001638900.1"/>
    </source>
</evidence>
<dbReference type="AlphaFoldDB" id="A0A0N5CEV2"/>
<evidence type="ECO:0000256" key="2">
    <source>
        <dbReference type="ARBA" id="ARBA00010112"/>
    </source>
</evidence>
<keyword evidence="3" id="KW-0964">Secreted</keyword>
<dbReference type="Gene3D" id="2.60.40.3330">
    <property type="match status" value="1"/>
</dbReference>
<reference evidence="7" key="1">
    <citation type="submission" date="2017-02" db="UniProtKB">
        <authorList>
            <consortium name="WormBaseParasite"/>
        </authorList>
    </citation>
    <scope>IDENTIFICATION</scope>
</reference>
<accession>A0A0N5CEV2</accession>
<evidence type="ECO:0000256" key="5">
    <source>
        <dbReference type="SAM" id="SignalP"/>
    </source>
</evidence>
<dbReference type="PANTHER" id="PTHR21700:SF30">
    <property type="entry name" value="TRANSTHYRETIN-LIKE FAMILY PROTEIN"/>
    <property type="match status" value="1"/>
</dbReference>
<organism evidence="6 7">
    <name type="scientific">Strongyloides papillosus</name>
    <name type="common">Intestinal threadworm</name>
    <dbReference type="NCBI Taxonomy" id="174720"/>
    <lineage>
        <taxon>Eukaryota</taxon>
        <taxon>Metazoa</taxon>
        <taxon>Ecdysozoa</taxon>
        <taxon>Nematoda</taxon>
        <taxon>Chromadorea</taxon>
        <taxon>Rhabditida</taxon>
        <taxon>Tylenchina</taxon>
        <taxon>Panagrolaimomorpha</taxon>
        <taxon>Strongyloidoidea</taxon>
        <taxon>Strongyloididae</taxon>
        <taxon>Strongyloides</taxon>
    </lineage>
</organism>
<dbReference type="InterPro" id="IPR038479">
    <property type="entry name" value="Transthyretin-like_sf"/>
</dbReference>
<proteinExistence type="inferred from homology"/>
<name>A0A0N5CEV2_STREA</name>
<sequence length="131" mass="14833">MKTILNILLITLFLSIVDTKKQTITVKGILLCDRRPQPNLTVELKEKDRVTFDDTLATVKSEKNGSFVITGSDNEVFSIEPYMNIIHNCNVKKIGCSRTTTYKFTKAEVDTVVNLDIINLNLRGHDDKENC</sequence>